<dbReference type="VEuPathDB" id="FungiDB:CPSG_02520"/>
<dbReference type="AlphaFoldDB" id="E9CXK0"/>
<protein>
    <submittedName>
        <fullName evidence="1">Predicted protein</fullName>
    </submittedName>
</protein>
<reference evidence="2" key="2">
    <citation type="submission" date="2010-03" db="EMBL/GenBank/DDBJ databases">
        <title>The genome sequence of Coccidioides posadasii strain Silveira.</title>
        <authorList>
            <consortium name="The Broad Institute Genome Sequencing Center for Infectious Disease"/>
            <person name="Neafsey D."/>
            <person name="Orbach M."/>
            <person name="Henn M.R."/>
            <person name="Cole G.T."/>
            <person name="Galgiani J."/>
            <person name="Gardner M.J."/>
            <person name="Kirkland T.N."/>
            <person name="Taylor J.W."/>
            <person name="Young S.K."/>
            <person name="Zeng Q."/>
            <person name="Koehrsen M."/>
            <person name="Alvarado L."/>
            <person name="Berlin A."/>
            <person name="Borenstein D."/>
            <person name="Chapman S.B."/>
            <person name="Chen Z."/>
            <person name="Engels R."/>
            <person name="Freedman E."/>
            <person name="Gellesch M."/>
            <person name="Goldberg J."/>
            <person name="Griggs A."/>
            <person name="Gujja S."/>
            <person name="Heilman E."/>
            <person name="Heiman D."/>
            <person name="Howarth C."/>
            <person name="Jen D."/>
            <person name="Larson L."/>
            <person name="Mehta T."/>
            <person name="Neiman D."/>
            <person name="Park D."/>
            <person name="Pearson M."/>
            <person name="Richards J."/>
            <person name="Roberts A."/>
            <person name="Saif S."/>
            <person name="Shea T."/>
            <person name="Shenoy N."/>
            <person name="Sisk P."/>
            <person name="Stolte C."/>
            <person name="Sykes S."/>
            <person name="Walk T."/>
            <person name="White J."/>
            <person name="Yandava C."/>
            <person name="Haas B."/>
            <person name="Nusbaum C."/>
            <person name="Birren B."/>
        </authorList>
    </citation>
    <scope>NUCLEOTIDE SEQUENCE [LARGE SCALE GENOMIC DNA]</scope>
    <source>
        <strain evidence="2">RMSCC 757 / Silveira</strain>
    </source>
</reference>
<gene>
    <name evidence="1" type="ORF">CPSG_02520</name>
</gene>
<organism evidence="2">
    <name type="scientific">Coccidioides posadasii (strain RMSCC 757 / Silveira)</name>
    <name type="common">Valley fever fungus</name>
    <dbReference type="NCBI Taxonomy" id="443226"/>
    <lineage>
        <taxon>Eukaryota</taxon>
        <taxon>Fungi</taxon>
        <taxon>Dikarya</taxon>
        <taxon>Ascomycota</taxon>
        <taxon>Pezizomycotina</taxon>
        <taxon>Eurotiomycetes</taxon>
        <taxon>Eurotiomycetidae</taxon>
        <taxon>Onygenales</taxon>
        <taxon>Onygenaceae</taxon>
        <taxon>Coccidioides</taxon>
    </lineage>
</organism>
<dbReference type="Proteomes" id="UP000002497">
    <property type="component" value="Unassembled WGS sequence"/>
</dbReference>
<accession>E9CXK0</accession>
<proteinExistence type="predicted"/>
<dbReference type="EMBL" id="GL636488">
    <property type="protein sequence ID" value="EFW20677.1"/>
    <property type="molecule type" value="Genomic_DNA"/>
</dbReference>
<sequence>MQRKNCDFPPTPGNGTDNSQMLKVIYWNSLEKPVHMSGELKNRRSFFEREEFLEISNCSSLEGEVDMENWSFTSGKFWQPANRLMSKNV</sequence>
<evidence type="ECO:0000313" key="1">
    <source>
        <dbReference type="EMBL" id="EFW20677.1"/>
    </source>
</evidence>
<keyword evidence="2" id="KW-1185">Reference proteome</keyword>
<name>E9CXK0_COCPS</name>
<evidence type="ECO:0000313" key="2">
    <source>
        <dbReference type="Proteomes" id="UP000002497"/>
    </source>
</evidence>
<reference evidence="2" key="1">
    <citation type="journal article" date="2010" name="Genome Res.">
        <title>Population genomic sequencing of Coccidioides fungi reveals recent hybridization and transposon control.</title>
        <authorList>
            <person name="Neafsey D.E."/>
            <person name="Barker B.M."/>
            <person name="Sharpton T.J."/>
            <person name="Stajich J.E."/>
            <person name="Park D.J."/>
            <person name="Whiston E."/>
            <person name="Hung C.-Y."/>
            <person name="McMahan C."/>
            <person name="White J."/>
            <person name="Sykes S."/>
            <person name="Heiman D."/>
            <person name="Young S."/>
            <person name="Zeng Q."/>
            <person name="Abouelleil A."/>
            <person name="Aftuck L."/>
            <person name="Bessette D."/>
            <person name="Brown A."/>
            <person name="FitzGerald M."/>
            <person name="Lui A."/>
            <person name="Macdonald J.P."/>
            <person name="Priest M."/>
            <person name="Orbach M.J."/>
            <person name="Galgiani J.N."/>
            <person name="Kirkland T.N."/>
            <person name="Cole G.T."/>
            <person name="Birren B.W."/>
            <person name="Henn M.R."/>
            <person name="Taylor J.W."/>
            <person name="Rounsley S.D."/>
        </authorList>
    </citation>
    <scope>NUCLEOTIDE SEQUENCE [LARGE SCALE GENOMIC DNA]</scope>
    <source>
        <strain evidence="2">RMSCC 757 / Silveira</strain>
    </source>
</reference>
<dbReference type="HOGENOM" id="CLU_2454574_0_0_1"/>